<gene>
    <name evidence="1" type="ORF">PHYBLDRAFT_143181</name>
</gene>
<reference evidence="2" key="1">
    <citation type="submission" date="2015-06" db="EMBL/GenBank/DDBJ databases">
        <title>Expansion of signal transduction pathways in fungi by whole-genome duplication.</title>
        <authorList>
            <consortium name="DOE Joint Genome Institute"/>
            <person name="Corrochano L.M."/>
            <person name="Kuo A."/>
            <person name="Marcet-Houben M."/>
            <person name="Polaino S."/>
            <person name="Salamov A."/>
            <person name="Villalobos J.M."/>
            <person name="Alvarez M.I."/>
            <person name="Avalos J."/>
            <person name="Benito E.P."/>
            <person name="Benoit I."/>
            <person name="Burger G."/>
            <person name="Camino L.P."/>
            <person name="Canovas D."/>
            <person name="Cerda-Olmedo E."/>
            <person name="Cheng J.-F."/>
            <person name="Dominguez A."/>
            <person name="Elias M."/>
            <person name="Eslava A.P."/>
            <person name="Glaser F."/>
            <person name="Grimwood J."/>
            <person name="Gutierrez G."/>
            <person name="Heitman J."/>
            <person name="Henrissat B."/>
            <person name="Iturriaga E.A."/>
            <person name="Lang B.F."/>
            <person name="Lavin J.L."/>
            <person name="Lee S."/>
            <person name="Li W."/>
            <person name="Lindquist E."/>
            <person name="Lopez-Garcia S."/>
            <person name="Luque E.M."/>
            <person name="Marcos A.T."/>
            <person name="Martin J."/>
            <person name="McCluskey K."/>
            <person name="Medina H.R."/>
            <person name="Miralles-Duran A."/>
            <person name="Miyazaki A."/>
            <person name="Munoz-Torres E."/>
            <person name="Oguiza J.A."/>
            <person name="Ohm R."/>
            <person name="Olmedo M."/>
            <person name="Orejas M."/>
            <person name="Ortiz-Castellanos L."/>
            <person name="Pisabarro A.G."/>
            <person name="Rodriguez-Romero J."/>
            <person name="Ruiz-Herrera J."/>
            <person name="Ruiz-Vazquez R."/>
            <person name="Sanz C."/>
            <person name="Schackwitz W."/>
            <person name="Schmutz J."/>
            <person name="Shahriari M."/>
            <person name="Shelest E."/>
            <person name="Silva-Franco F."/>
            <person name="Soanes D."/>
            <person name="Syed K."/>
            <person name="Tagua V.G."/>
            <person name="Talbot N.J."/>
            <person name="Thon M."/>
            <person name="De vries R.P."/>
            <person name="Wiebenga A."/>
            <person name="Yadav J.S."/>
            <person name="Braun E.L."/>
            <person name="Baker S."/>
            <person name="Garre V."/>
            <person name="Horwitz B."/>
            <person name="Torres-Martinez S."/>
            <person name="Idnurm A."/>
            <person name="Herrera-Estrella A."/>
            <person name="Gabaldon T."/>
            <person name="Grigoriev I.V."/>
        </authorList>
    </citation>
    <scope>NUCLEOTIDE SEQUENCE [LARGE SCALE GENOMIC DNA]</scope>
    <source>
        <strain evidence="2">NRRL 1555(-)</strain>
    </source>
</reference>
<accession>A0A162PUT6</accession>
<protein>
    <submittedName>
        <fullName evidence="1">Uncharacterized protein</fullName>
    </submittedName>
</protein>
<name>A0A162PUT6_PHYB8</name>
<dbReference type="Proteomes" id="UP000077315">
    <property type="component" value="Unassembled WGS sequence"/>
</dbReference>
<evidence type="ECO:0000313" key="2">
    <source>
        <dbReference type="Proteomes" id="UP000077315"/>
    </source>
</evidence>
<dbReference type="InParanoid" id="A0A162PUT6"/>
<dbReference type="RefSeq" id="XP_018294237.1">
    <property type="nucleotide sequence ID" value="XM_018430947.1"/>
</dbReference>
<sequence>MSAIYYMVARWQFIDDCCQAGDLNPTIFYSVGTNSRNSRDSDPIRNTPFLFPLQHLNQRFVQPTLSFPALLL</sequence>
<keyword evidence="2" id="KW-1185">Reference proteome</keyword>
<dbReference type="VEuPathDB" id="FungiDB:PHYBLDRAFT_143181"/>
<dbReference type="AlphaFoldDB" id="A0A162PUT6"/>
<dbReference type="GeneID" id="28991853"/>
<proteinExistence type="predicted"/>
<organism evidence="1 2">
    <name type="scientific">Phycomyces blakesleeanus (strain ATCC 8743b / DSM 1359 / FGSC 10004 / NBRC 33097 / NRRL 1555)</name>
    <dbReference type="NCBI Taxonomy" id="763407"/>
    <lineage>
        <taxon>Eukaryota</taxon>
        <taxon>Fungi</taxon>
        <taxon>Fungi incertae sedis</taxon>
        <taxon>Mucoromycota</taxon>
        <taxon>Mucoromycotina</taxon>
        <taxon>Mucoromycetes</taxon>
        <taxon>Mucorales</taxon>
        <taxon>Phycomycetaceae</taxon>
        <taxon>Phycomyces</taxon>
    </lineage>
</organism>
<evidence type="ECO:0000313" key="1">
    <source>
        <dbReference type="EMBL" id="OAD76197.1"/>
    </source>
</evidence>
<dbReference type="EMBL" id="KV440976">
    <property type="protein sequence ID" value="OAD76197.1"/>
    <property type="molecule type" value="Genomic_DNA"/>
</dbReference>